<keyword evidence="8" id="KW-1185">Reference proteome</keyword>
<dbReference type="CDD" id="cd06849">
    <property type="entry name" value="lipoyl_domain"/>
    <property type="match status" value="1"/>
</dbReference>
<feature type="domain" description="Lipoyl-binding" evidence="5">
    <location>
        <begin position="62"/>
        <end position="128"/>
    </location>
</feature>
<sequence length="132" mass="14967">MILKFIRNLFIGEYENKEENYIEDLQSIPNFKTKEEILNNSSNSNNNTTRKLTKGEILITSVPDLGNLKNITLKKWHIKPGDIVKEGDVICEIETKNHIMEFECLTDGKVLSTSGLIGTLKVGDELCKIEVI</sequence>
<proteinExistence type="predicted"/>
<dbReference type="Gene3D" id="2.40.50.100">
    <property type="match status" value="1"/>
</dbReference>
<evidence type="ECO:0000313" key="6">
    <source>
        <dbReference type="EMBL" id="WNM17884.1"/>
    </source>
</evidence>
<dbReference type="RefSeq" id="WP_313321534.1">
    <property type="nucleotide sequence ID" value="NZ_CP134878.1"/>
</dbReference>
<dbReference type="GO" id="GO:0005737">
    <property type="term" value="C:cytoplasm"/>
    <property type="evidence" value="ECO:0007669"/>
    <property type="project" value="TreeGrafter"/>
</dbReference>
<dbReference type="SUPFAM" id="SSF51230">
    <property type="entry name" value="Single hybrid motif"/>
    <property type="match status" value="1"/>
</dbReference>
<dbReference type="EMBL" id="CP134890">
    <property type="protein sequence ID" value="WNM21937.1"/>
    <property type="molecule type" value="Genomic_DNA"/>
</dbReference>
<dbReference type="InterPro" id="IPR050743">
    <property type="entry name" value="2-oxoacid_DH_E2_comp"/>
</dbReference>
<dbReference type="GO" id="GO:0016407">
    <property type="term" value="F:acetyltransferase activity"/>
    <property type="evidence" value="ECO:0007669"/>
    <property type="project" value="TreeGrafter"/>
</dbReference>
<comment type="cofactor">
    <cofactor evidence="1">
        <name>(R)-lipoate</name>
        <dbReference type="ChEBI" id="CHEBI:83088"/>
    </cofactor>
</comment>
<evidence type="ECO:0000256" key="1">
    <source>
        <dbReference type="ARBA" id="ARBA00001938"/>
    </source>
</evidence>
<dbReference type="EMBL" id="CP134878">
    <property type="protein sequence ID" value="WNM17884.1"/>
    <property type="molecule type" value="Genomic_DNA"/>
</dbReference>
<evidence type="ECO:0000256" key="4">
    <source>
        <dbReference type="ARBA" id="ARBA00023315"/>
    </source>
</evidence>
<dbReference type="AlphaFoldDB" id="A0AA96ESK6"/>
<evidence type="ECO:0000313" key="7">
    <source>
        <dbReference type="EMBL" id="WNM21937.1"/>
    </source>
</evidence>
<dbReference type="Pfam" id="PF00364">
    <property type="entry name" value="Biotin_lipoyl"/>
    <property type="match status" value="1"/>
</dbReference>
<accession>A0AA96ESK6</accession>
<dbReference type="KEGG" id="fcj:RN605_00945"/>
<dbReference type="PANTHER" id="PTHR43178">
    <property type="entry name" value="DIHYDROLIPOAMIDE ACETYLTRANSFERASE COMPONENT OF PYRUVATE DEHYDROGENASE COMPLEX"/>
    <property type="match status" value="1"/>
</dbReference>
<dbReference type="PANTHER" id="PTHR43178:SF5">
    <property type="entry name" value="LIPOAMIDE ACYLTRANSFERASE COMPONENT OF BRANCHED-CHAIN ALPHA-KETO ACID DEHYDROGENASE COMPLEX, MITOCHONDRIAL"/>
    <property type="match status" value="1"/>
</dbReference>
<reference evidence="6 8" key="1">
    <citation type="submission" date="2023-09" db="EMBL/GenBank/DDBJ databases">
        <title>Flavobacterium sp. a novel bacteria isolate from Pepper rhizosphere.</title>
        <authorList>
            <person name="Peng Y."/>
            <person name="Lee J."/>
        </authorList>
    </citation>
    <scope>NUCLEOTIDE SEQUENCE</scope>
    <source>
        <strain evidence="6">PMR2A8</strain>
        <strain evidence="7 8">PMTSA4</strain>
    </source>
</reference>
<evidence type="ECO:0000259" key="5">
    <source>
        <dbReference type="Pfam" id="PF00364"/>
    </source>
</evidence>
<organism evidence="6">
    <name type="scientific">Flavobacterium capsici</name>
    <dbReference type="NCBI Taxonomy" id="3075618"/>
    <lineage>
        <taxon>Bacteria</taxon>
        <taxon>Pseudomonadati</taxon>
        <taxon>Bacteroidota</taxon>
        <taxon>Flavobacteriia</taxon>
        <taxon>Flavobacteriales</taxon>
        <taxon>Flavobacteriaceae</taxon>
        <taxon>Flavobacterium</taxon>
    </lineage>
</organism>
<dbReference type="GO" id="GO:0031405">
    <property type="term" value="F:lipoic acid binding"/>
    <property type="evidence" value="ECO:0007669"/>
    <property type="project" value="TreeGrafter"/>
</dbReference>
<evidence type="ECO:0000313" key="8">
    <source>
        <dbReference type="Proteomes" id="UP001304515"/>
    </source>
</evidence>
<keyword evidence="3" id="KW-0808">Transferase</keyword>
<evidence type="ECO:0000256" key="2">
    <source>
        <dbReference type="ARBA" id="ARBA00011484"/>
    </source>
</evidence>
<dbReference type="InterPro" id="IPR011053">
    <property type="entry name" value="Single_hybrid_motif"/>
</dbReference>
<protein>
    <submittedName>
        <fullName evidence="6">Biotin/lipoyl-containing protein</fullName>
    </submittedName>
</protein>
<name>A0AA96ESK6_9FLAO</name>
<comment type="subunit">
    <text evidence="2">Forms a 24-polypeptide structural core with octahedral symmetry.</text>
</comment>
<keyword evidence="4" id="KW-0012">Acyltransferase</keyword>
<dbReference type="InterPro" id="IPR000089">
    <property type="entry name" value="Biotin_lipoyl"/>
</dbReference>
<accession>A0AA96F171</accession>
<evidence type="ECO:0000256" key="3">
    <source>
        <dbReference type="ARBA" id="ARBA00022679"/>
    </source>
</evidence>
<gene>
    <name evidence="7" type="ORF">RN605_00945</name>
    <name evidence="6" type="ORF">RN608_07645</name>
</gene>
<dbReference type="Proteomes" id="UP001304515">
    <property type="component" value="Chromosome"/>
</dbReference>